<dbReference type="PANTHER" id="PTHR46380">
    <property type="entry name" value="CYCLIN-D-BINDING MYB-LIKE TRANSCRIPTION FACTOR 1"/>
    <property type="match status" value="1"/>
</dbReference>
<feature type="compositionally biased region" description="Basic residues" evidence="4">
    <location>
        <begin position="118"/>
        <end position="132"/>
    </location>
</feature>
<name>A0AA39FY06_9HYME</name>
<sequence>MKEKWKNSSMEYDELLLSPQNVERKSISSDSEFERVCSSISRSNFDPGEFTFETMDLLDDFDDINDATSNDLISEMLGISVDNGKNIDEPLTDPLATSPVRQYKSEEFDSSSINERTAKRRKSIKNRKSRTKCKTESITEKNISSTKIKLKKIKEKIKAVNKKGDTSETIKKKLENLVIKFDHEPLPQHQLETYISRPPSLIVKKLFIKYGPMKKGTFTVSEDETIIKNWEHFCDIHDWDPDDSNSFLQVRFDRNIIINNQKHVQFTQFLAHGLPWRSLYSVYRRFQLLFTKKRKRKFTEKEDEKILIYLDNETKYSRKCQELAKLLCRSQVSIRNRYYLLKGQNKTLSKIEKNVDWDIPLIEKFLRLLIESTLSDDIYDLKDAIIPKIVWKEMEKKMNISHDTMMRFWLGQLHLQLFYPRPLFENDIKIMLIEYMYVKGFSSKQDLIWHTIAQSFDGLTTYYLSRLFYSLVHNSPVRYEEFAYIIGWLYDKRIPQLTEKLKDRYLPRLIYEEGKIKIRKDVSSPSSPTLSSLPSSLSPPPSVSSFSPDSPVYPSQNN</sequence>
<evidence type="ECO:0000256" key="1">
    <source>
        <dbReference type="ARBA" id="ARBA00004123"/>
    </source>
</evidence>
<proteinExistence type="predicted"/>
<evidence type="ECO:0000313" key="6">
    <source>
        <dbReference type="Proteomes" id="UP001168990"/>
    </source>
</evidence>
<evidence type="ECO:0000256" key="4">
    <source>
        <dbReference type="SAM" id="MobiDB-lite"/>
    </source>
</evidence>
<comment type="subcellular location">
    <subcellularLocation>
        <location evidence="1">Nucleus</location>
    </subcellularLocation>
</comment>
<feature type="compositionally biased region" description="Low complexity" evidence="4">
    <location>
        <begin position="543"/>
        <end position="558"/>
    </location>
</feature>
<dbReference type="AlphaFoldDB" id="A0AA39FY06"/>
<reference evidence="5" key="2">
    <citation type="submission" date="2023-03" db="EMBL/GenBank/DDBJ databases">
        <authorList>
            <person name="Inwood S.N."/>
            <person name="Skelly J.G."/>
            <person name="Guhlin J."/>
            <person name="Harrop T.W.R."/>
            <person name="Goldson S.G."/>
            <person name="Dearden P.K."/>
        </authorList>
    </citation>
    <scope>NUCLEOTIDE SEQUENCE</scope>
    <source>
        <strain evidence="5">Irish</strain>
        <tissue evidence="5">Whole body</tissue>
    </source>
</reference>
<reference evidence="5" key="1">
    <citation type="journal article" date="2023" name="bioRxiv">
        <title>Scaffold-level genome assemblies of two parasitoid biocontrol wasps reveal the parthenogenesis mechanism and an associated novel virus.</title>
        <authorList>
            <person name="Inwood S."/>
            <person name="Skelly J."/>
            <person name="Guhlin J."/>
            <person name="Harrop T."/>
            <person name="Goldson S."/>
            <person name="Dearden P."/>
        </authorList>
    </citation>
    <scope>NUCLEOTIDE SEQUENCE</scope>
    <source>
        <strain evidence="5">Irish</strain>
        <tissue evidence="5">Whole body</tissue>
    </source>
</reference>
<feature type="region of interest" description="Disordered" evidence="4">
    <location>
        <begin position="102"/>
        <end position="133"/>
    </location>
</feature>
<keyword evidence="2" id="KW-0238">DNA-binding</keyword>
<dbReference type="GO" id="GO:0000981">
    <property type="term" value="F:DNA-binding transcription factor activity, RNA polymerase II-specific"/>
    <property type="evidence" value="ECO:0007669"/>
    <property type="project" value="TreeGrafter"/>
</dbReference>
<feature type="region of interest" description="Disordered" evidence="4">
    <location>
        <begin position="521"/>
        <end position="558"/>
    </location>
</feature>
<dbReference type="PANTHER" id="PTHR46380:SF2">
    <property type="entry name" value="CYCLIN-D-BINDING MYB-LIKE TRANSCRIPTION FACTOR 1"/>
    <property type="match status" value="1"/>
</dbReference>
<dbReference type="EMBL" id="JAQQBS010000001">
    <property type="protein sequence ID" value="KAK0177748.1"/>
    <property type="molecule type" value="Genomic_DNA"/>
</dbReference>
<keyword evidence="6" id="KW-1185">Reference proteome</keyword>
<evidence type="ECO:0000313" key="5">
    <source>
        <dbReference type="EMBL" id="KAK0177748.1"/>
    </source>
</evidence>
<dbReference type="InterPro" id="IPR051651">
    <property type="entry name" value="DMTF1_DNA-bind_reg"/>
</dbReference>
<organism evidence="5 6">
    <name type="scientific">Microctonus aethiopoides</name>
    <dbReference type="NCBI Taxonomy" id="144406"/>
    <lineage>
        <taxon>Eukaryota</taxon>
        <taxon>Metazoa</taxon>
        <taxon>Ecdysozoa</taxon>
        <taxon>Arthropoda</taxon>
        <taxon>Hexapoda</taxon>
        <taxon>Insecta</taxon>
        <taxon>Pterygota</taxon>
        <taxon>Neoptera</taxon>
        <taxon>Endopterygota</taxon>
        <taxon>Hymenoptera</taxon>
        <taxon>Apocrita</taxon>
        <taxon>Ichneumonoidea</taxon>
        <taxon>Braconidae</taxon>
        <taxon>Euphorinae</taxon>
        <taxon>Microctonus</taxon>
    </lineage>
</organism>
<dbReference type="Proteomes" id="UP001168990">
    <property type="component" value="Unassembled WGS sequence"/>
</dbReference>
<accession>A0AA39FY06</accession>
<evidence type="ECO:0000256" key="2">
    <source>
        <dbReference type="ARBA" id="ARBA00023125"/>
    </source>
</evidence>
<gene>
    <name evidence="5" type="ORF">PV328_001763</name>
</gene>
<dbReference type="GO" id="GO:0005634">
    <property type="term" value="C:nucleus"/>
    <property type="evidence" value="ECO:0007669"/>
    <property type="project" value="UniProtKB-SubCell"/>
</dbReference>
<evidence type="ECO:0000256" key="3">
    <source>
        <dbReference type="ARBA" id="ARBA00023242"/>
    </source>
</evidence>
<dbReference type="GO" id="GO:0000978">
    <property type="term" value="F:RNA polymerase II cis-regulatory region sequence-specific DNA binding"/>
    <property type="evidence" value="ECO:0007669"/>
    <property type="project" value="TreeGrafter"/>
</dbReference>
<keyword evidence="3" id="KW-0539">Nucleus</keyword>
<feature type="compositionally biased region" description="Low complexity" evidence="4">
    <location>
        <begin position="523"/>
        <end position="536"/>
    </location>
</feature>
<comment type="caution">
    <text evidence="5">The sequence shown here is derived from an EMBL/GenBank/DDBJ whole genome shotgun (WGS) entry which is preliminary data.</text>
</comment>
<protein>
    <submittedName>
        <fullName evidence="5">Uncharacterized protein</fullName>
    </submittedName>
</protein>